<evidence type="ECO:0000256" key="2">
    <source>
        <dbReference type="ARBA" id="ARBA00004922"/>
    </source>
</evidence>
<evidence type="ECO:0000256" key="7">
    <source>
        <dbReference type="ARBA" id="ARBA00022679"/>
    </source>
</evidence>
<dbReference type="GO" id="GO:0006488">
    <property type="term" value="P:dolichol-linked oligosaccharide biosynthetic process"/>
    <property type="evidence" value="ECO:0007669"/>
    <property type="project" value="InterPro"/>
</dbReference>
<feature type="transmembrane region" description="Helical" evidence="15">
    <location>
        <begin position="255"/>
        <end position="272"/>
    </location>
</feature>
<keyword evidence="7 16" id="KW-0808">Transferase</keyword>
<evidence type="ECO:0000256" key="15">
    <source>
        <dbReference type="SAM" id="Phobius"/>
    </source>
</evidence>
<evidence type="ECO:0000256" key="8">
    <source>
        <dbReference type="ARBA" id="ARBA00022692"/>
    </source>
</evidence>
<evidence type="ECO:0000256" key="9">
    <source>
        <dbReference type="ARBA" id="ARBA00022824"/>
    </source>
</evidence>
<comment type="similarity">
    <text evidence="3">Belongs to the ALG10 glucosyltransferase family.</text>
</comment>
<dbReference type="PIRSF" id="PIRSF028810">
    <property type="entry name" value="Alpha1_2_glucosyltferase_Alg10"/>
    <property type="match status" value="1"/>
</dbReference>
<dbReference type="GO" id="GO:0005789">
    <property type="term" value="C:endoplasmic reticulum membrane"/>
    <property type="evidence" value="ECO:0007669"/>
    <property type="project" value="UniProtKB-SubCell"/>
</dbReference>
<accession>A0A2V1EB11</accession>
<feature type="transmembrane region" description="Helical" evidence="15">
    <location>
        <begin position="361"/>
        <end position="387"/>
    </location>
</feature>
<feature type="transmembrane region" description="Helical" evidence="15">
    <location>
        <begin position="178"/>
        <end position="194"/>
    </location>
</feature>
<evidence type="ECO:0000313" key="17">
    <source>
        <dbReference type="Proteomes" id="UP000244855"/>
    </source>
</evidence>
<reference evidence="16 17" key="1">
    <citation type="journal article" date="2018" name="Sci. Rep.">
        <title>Comparative genomics provides insights into the lifestyle and reveals functional heterogeneity of dark septate endophytic fungi.</title>
        <authorList>
            <person name="Knapp D.G."/>
            <person name="Nemeth J.B."/>
            <person name="Barry K."/>
            <person name="Hainaut M."/>
            <person name="Henrissat B."/>
            <person name="Johnson J."/>
            <person name="Kuo A."/>
            <person name="Lim J.H.P."/>
            <person name="Lipzen A."/>
            <person name="Nolan M."/>
            <person name="Ohm R.A."/>
            <person name="Tamas L."/>
            <person name="Grigoriev I.V."/>
            <person name="Spatafora J.W."/>
            <person name="Nagy L.G."/>
            <person name="Kovacs G.M."/>
        </authorList>
    </citation>
    <scope>NUCLEOTIDE SEQUENCE [LARGE SCALE GENOMIC DNA]</scope>
    <source>
        <strain evidence="16 17">DSE2036</strain>
    </source>
</reference>
<comment type="function">
    <text evidence="13">Dol-P-Glc:Glc(2)Man(9)GlcNAc(2)-PP-Dol alpha-1,2-glucosyltransferase that operates in the biosynthetic pathway of dolichol-linked oligosaccharides, the glycan precursors employed in protein asparagine (N)-glycosylation. The assembly of dolichol-linked oligosaccharides begins on the cytosolic side of the endoplasmic reticulum membrane and finishes in its lumen. The sequential addition of sugars to dolichol pyrophosphate produces dolichol-linked oligosaccharides containing fourteen sugars, including two GlcNAcs, nine mannoses and three glucoses. Once assembled, the oligosaccharide is transferred from the lipid to nascent proteins by oligosaccharyltransferases. In the lumen of the endoplasmic reticulum, adds the third and last glucose residue from dolichyl phosphate glucose (Dol-P-Glc) onto the lipid-linked oligosaccharide intermediate Glc(2)Man(9)GlcNAc(2)-PP-Dol to produce Glc(3)Man(9)GlcNAc(2)-PP-Dol.</text>
</comment>
<feature type="transmembrane region" description="Helical" evidence="15">
    <location>
        <begin position="144"/>
        <end position="166"/>
    </location>
</feature>
<dbReference type="Proteomes" id="UP000244855">
    <property type="component" value="Unassembled WGS sequence"/>
</dbReference>
<evidence type="ECO:0000256" key="4">
    <source>
        <dbReference type="ARBA" id="ARBA00011967"/>
    </source>
</evidence>
<evidence type="ECO:0000256" key="3">
    <source>
        <dbReference type="ARBA" id="ARBA00010600"/>
    </source>
</evidence>
<feature type="transmembrane region" description="Helical" evidence="15">
    <location>
        <begin position="6"/>
        <end position="27"/>
    </location>
</feature>
<feature type="transmembrane region" description="Helical" evidence="15">
    <location>
        <begin position="514"/>
        <end position="533"/>
    </location>
</feature>
<dbReference type="AlphaFoldDB" id="A0A2V1EB11"/>
<feature type="transmembrane region" description="Helical" evidence="15">
    <location>
        <begin position="278"/>
        <end position="299"/>
    </location>
</feature>
<dbReference type="GO" id="GO:0106073">
    <property type="term" value="F:dolichyl pyrophosphate Glc2Man9GlcNAc2 alpha-1,2-glucosyltransferase activity"/>
    <property type="evidence" value="ECO:0007669"/>
    <property type="project" value="UniProtKB-EC"/>
</dbReference>
<feature type="transmembrane region" description="Helical" evidence="15">
    <location>
        <begin position="408"/>
        <end position="425"/>
    </location>
</feature>
<dbReference type="Pfam" id="PF04922">
    <property type="entry name" value="DIE2_ALG10"/>
    <property type="match status" value="1"/>
</dbReference>
<feature type="transmembrane region" description="Helical" evidence="15">
    <location>
        <begin position="88"/>
        <end position="108"/>
    </location>
</feature>
<evidence type="ECO:0000256" key="12">
    <source>
        <dbReference type="ARBA" id="ARBA00032069"/>
    </source>
</evidence>
<evidence type="ECO:0000256" key="14">
    <source>
        <dbReference type="ARBA" id="ARBA00048064"/>
    </source>
</evidence>
<keyword evidence="10 15" id="KW-1133">Transmembrane helix</keyword>
<comment type="subcellular location">
    <subcellularLocation>
        <location evidence="1">Endoplasmic reticulum membrane</location>
        <topology evidence="1">Multi-pass membrane protein</topology>
    </subcellularLocation>
</comment>
<dbReference type="EMBL" id="KZ805302">
    <property type="protein sequence ID" value="PVI07788.1"/>
    <property type="molecule type" value="Genomic_DNA"/>
</dbReference>
<evidence type="ECO:0000313" key="16">
    <source>
        <dbReference type="EMBL" id="PVI07788.1"/>
    </source>
</evidence>
<evidence type="ECO:0000256" key="11">
    <source>
        <dbReference type="ARBA" id="ARBA00023136"/>
    </source>
</evidence>
<evidence type="ECO:0000256" key="13">
    <source>
        <dbReference type="ARBA" id="ARBA00044727"/>
    </source>
</evidence>
<dbReference type="PANTHER" id="PTHR12989">
    <property type="entry name" value="ALPHA-1,2-GLUCOSYLTRANSFERASE ALG10"/>
    <property type="match status" value="1"/>
</dbReference>
<dbReference type="EC" id="2.4.1.256" evidence="4"/>
<dbReference type="PANTHER" id="PTHR12989:SF10">
    <property type="entry name" value="DOL-P-GLC:GLC(2)MAN(9)GLCNAC(2)-PP-DOL ALPHA-1,2-GLUCOSYLTRANSFERASE-RELATED"/>
    <property type="match status" value="1"/>
</dbReference>
<evidence type="ECO:0000256" key="6">
    <source>
        <dbReference type="ARBA" id="ARBA00022676"/>
    </source>
</evidence>
<keyword evidence="9" id="KW-0256">Endoplasmic reticulum</keyword>
<name>A0A2V1EB11_9PLEO</name>
<dbReference type="OrthoDB" id="4769at2759"/>
<feature type="transmembrane region" description="Helical" evidence="15">
    <location>
        <begin position="320"/>
        <end position="341"/>
    </location>
</feature>
<keyword evidence="17" id="KW-1185">Reference proteome</keyword>
<evidence type="ECO:0000256" key="10">
    <source>
        <dbReference type="ARBA" id="ARBA00022989"/>
    </source>
</evidence>
<dbReference type="InterPro" id="IPR016900">
    <property type="entry name" value="Alg10"/>
</dbReference>
<sequence length="551" mass="61995">MNSSLQVWALPAALLATASIAMTWYNLVTKHVPDPYLDEFFHVPQAQRYCRNDFTWDPKITTPPGLQVYLVSLLIKNVAGCETSNLRALNVAAICLVCILSYNILVALHKGLPERTEQVKGNTSQSIDTLNAHSALNISLFPPLFFFSALYYTDVMSTLVVLLSYLAFLNRDKTSYRFLSKTGTIIIGVLALLFRQTNIFWVAIFPAAMAVVDVFGGKQQTGSFEKKDLKYVCEQSWSYGRLYDCSVESAEPHDFLLFAMSLALVILAQPILLLKTVIPYLILIALFAGFVIWNGSVVLGDKSAHTATLHLPQMLYFWPYVALFSTPLVVSSLLSHIASLLPAGLSASLESLFDARAKKAFPSLVAASMFILPGLAMVHFNTIIHPYTLADNRHYVFYVFRIIRRHPAIKYAAVPFYYICAWTVFHTLSTKPERGTPTKQNAQKKSLANNYAQPQSRNISFVVAWVGTTALSVATAPLVEPRYFIIPWIIWRLHVPYLSKARASNKGQSYDLRLVLETVWLLVMNATLGYNFLYRGFSWPQEPGKVQRFLW</sequence>
<keyword evidence="8 15" id="KW-0812">Transmembrane</keyword>
<proteinExistence type="inferred from homology"/>
<keyword evidence="6" id="KW-0328">Glycosyltransferase</keyword>
<dbReference type="STRING" id="97972.A0A2V1EB11"/>
<comment type="catalytic activity">
    <reaction evidence="14">
        <text>an alpha-D-Glc-(1-&gt;3)-alpha-D-Glc-(1-&gt;3)-alpha-D-Man-(1-&gt;2)-alpha-D-Man-(1-&gt;2)-alpha-D-Man-(1-&gt;3)-[alpha-D-Man-(1-&gt;2)-alpha-D-Man-(1-&gt;3)-[alpha-D-Man-(1-&gt;2)-alpha-D-Man-(1-&gt;6)]-alpha-D-Man-(1-&gt;6)]-beta-D-Man-(1-&gt;4)-beta-D-GlcNAc-(1-&gt;4)-alpha-D-GlcNAc-diphospho-di-trans,poly-cis-dolichol + a di-trans,poly-cis-dolichyl beta-D-glucosyl phosphate = a alpha-D-Glc-(1-&gt;2)-alpha-D-Glc-(1-&gt;3)-alpha-D-Glc-(1-&gt;3)-alpha-D-Man-(1-&gt;2)-alpha-D-Man-(1-&gt;2)-alpha-D-Man-(1-&gt;3)-[alpha-D-Man-(1-&gt;2)-alpha-D-Man-(1-&gt;3)-[alpha-D-Man-(1-&gt;2)-alpha-D-Man-(1-&gt;6)]-alpha-D-Man-(1-&gt;6)]-beta-D-Man-(1-&gt;4)-beta-D-GlcNAc-(1-&gt;4)-alpha-D-GlcNAc-diphospho-di-trans,poly-cis-dolichol + a di-trans,poly-cis-dolichyl phosphate + H(+)</text>
        <dbReference type="Rhea" id="RHEA:29543"/>
        <dbReference type="Rhea" id="RHEA-COMP:19498"/>
        <dbReference type="Rhea" id="RHEA-COMP:19502"/>
        <dbReference type="Rhea" id="RHEA-COMP:19512"/>
        <dbReference type="Rhea" id="RHEA-COMP:19522"/>
        <dbReference type="ChEBI" id="CHEBI:15378"/>
        <dbReference type="ChEBI" id="CHEBI:57525"/>
        <dbReference type="ChEBI" id="CHEBI:57683"/>
        <dbReference type="ChEBI" id="CHEBI:132522"/>
        <dbReference type="ChEBI" id="CHEBI:132523"/>
        <dbReference type="EC" id="2.4.1.256"/>
    </reaction>
    <physiologicalReaction direction="left-to-right" evidence="14">
        <dbReference type="Rhea" id="RHEA:29544"/>
    </physiologicalReaction>
</comment>
<keyword evidence="11 15" id="KW-0472">Membrane</keyword>
<evidence type="ECO:0000256" key="1">
    <source>
        <dbReference type="ARBA" id="ARBA00004477"/>
    </source>
</evidence>
<protein>
    <recommendedName>
        <fullName evidence="5">Dol-P-Glc:Glc(2)Man(9)GlcNAc(2)-PP-Dol alpha-1,2-glucosyltransferase</fullName>
        <ecNumber evidence="4">2.4.1.256</ecNumber>
    </recommendedName>
    <alternativeName>
        <fullName evidence="12">Asparagine-linked glycosylation protein 10</fullName>
    </alternativeName>
</protein>
<dbReference type="UniPathway" id="UPA00378"/>
<organism evidence="16 17">
    <name type="scientific">Periconia macrospinosa</name>
    <dbReference type="NCBI Taxonomy" id="97972"/>
    <lineage>
        <taxon>Eukaryota</taxon>
        <taxon>Fungi</taxon>
        <taxon>Dikarya</taxon>
        <taxon>Ascomycota</taxon>
        <taxon>Pezizomycotina</taxon>
        <taxon>Dothideomycetes</taxon>
        <taxon>Pleosporomycetidae</taxon>
        <taxon>Pleosporales</taxon>
        <taxon>Massarineae</taxon>
        <taxon>Periconiaceae</taxon>
        <taxon>Periconia</taxon>
    </lineage>
</organism>
<gene>
    <name evidence="16" type="ORF">DM02DRAFT_549875</name>
</gene>
<evidence type="ECO:0000256" key="5">
    <source>
        <dbReference type="ARBA" id="ARBA00018512"/>
    </source>
</evidence>
<comment type="pathway">
    <text evidence="2">Protein modification; protein glycosylation.</text>
</comment>